<dbReference type="InterPro" id="IPR012373">
    <property type="entry name" value="Ferrdict_sens_TM"/>
</dbReference>
<dbReference type="Pfam" id="PF04773">
    <property type="entry name" value="FecR"/>
    <property type="match status" value="1"/>
</dbReference>
<keyword evidence="1" id="KW-0472">Membrane</keyword>
<dbReference type="Gene3D" id="2.60.120.1440">
    <property type="match status" value="1"/>
</dbReference>
<dbReference type="PANTHER" id="PTHR30273">
    <property type="entry name" value="PERIPLASMIC SIGNAL SENSOR AND SIGMA FACTOR ACTIVATOR FECR-RELATED"/>
    <property type="match status" value="1"/>
</dbReference>
<dbReference type="RefSeq" id="WP_341699041.1">
    <property type="nucleotide sequence ID" value="NZ_JBBYHU010000002.1"/>
</dbReference>
<feature type="domain" description="Protein FecR C-terminal" evidence="3">
    <location>
        <begin position="314"/>
        <end position="382"/>
    </location>
</feature>
<accession>A0ABU9HI41</accession>
<protein>
    <submittedName>
        <fullName evidence="4">FecR domain-containing protein</fullName>
    </submittedName>
</protein>
<dbReference type="Proteomes" id="UP001398556">
    <property type="component" value="Unassembled WGS sequence"/>
</dbReference>
<keyword evidence="1" id="KW-1133">Transmembrane helix</keyword>
<dbReference type="Pfam" id="PF16344">
    <property type="entry name" value="FecR_C"/>
    <property type="match status" value="1"/>
</dbReference>
<organism evidence="4 5">
    <name type="scientific">Flavobacterium flavipallidum</name>
    <dbReference type="NCBI Taxonomy" id="3139140"/>
    <lineage>
        <taxon>Bacteria</taxon>
        <taxon>Pseudomonadati</taxon>
        <taxon>Bacteroidota</taxon>
        <taxon>Flavobacteriia</taxon>
        <taxon>Flavobacteriales</taxon>
        <taxon>Flavobacteriaceae</taxon>
        <taxon>Flavobacterium</taxon>
    </lineage>
</organism>
<evidence type="ECO:0000313" key="5">
    <source>
        <dbReference type="Proteomes" id="UP001398556"/>
    </source>
</evidence>
<feature type="domain" description="FecR protein" evidence="2">
    <location>
        <begin position="175"/>
        <end position="271"/>
    </location>
</feature>
<dbReference type="InterPro" id="IPR006860">
    <property type="entry name" value="FecR"/>
</dbReference>
<keyword evidence="1" id="KW-0812">Transmembrane</keyword>
<comment type="caution">
    <text evidence="4">The sequence shown here is derived from an EMBL/GenBank/DDBJ whole genome shotgun (WGS) entry which is preliminary data.</text>
</comment>
<evidence type="ECO:0000313" key="4">
    <source>
        <dbReference type="EMBL" id="MEL1239776.1"/>
    </source>
</evidence>
<evidence type="ECO:0000259" key="2">
    <source>
        <dbReference type="Pfam" id="PF04773"/>
    </source>
</evidence>
<feature type="transmembrane region" description="Helical" evidence="1">
    <location>
        <begin position="82"/>
        <end position="100"/>
    </location>
</feature>
<sequence>MNVNPQQYISELVTKLHDGTITKVELDRLLYFFLNNQETENWPDYLGSKEAVQERIREKIRLELDFDKQQKIKVVPFYKKTLFKYAVAASVVLFVTYTTVFKFQNQEETIAKVLPNKIEIGTDKAMLTLEDGSTVVLEKGKTYNNKNVNSTGKELLYKNSKSSSNKVVYNYLTIPRGGQFAITLADGTKVWLNSETKLKFPVNFEEGKNRGVELVYGEAYFDVSPSTAHQGAGFTVYQKNQQIHVIGTEFNIKAYKDDSNIATTLVEGKVEMQFANTKQKLIPNQRANFDLKTHKVKIAKVDVYSEICWKDGVFSFEDKPLDEIMKVLSRWYDIQVVFENETIKKEEFNGVLIKDRKIDEILRSIKNSGIINKYEFKNKTLILK</sequence>
<dbReference type="Gene3D" id="3.55.50.30">
    <property type="match status" value="1"/>
</dbReference>
<dbReference type="EMBL" id="JBBYHU010000002">
    <property type="protein sequence ID" value="MEL1239776.1"/>
    <property type="molecule type" value="Genomic_DNA"/>
</dbReference>
<proteinExistence type="predicted"/>
<name>A0ABU9HI41_9FLAO</name>
<gene>
    <name evidence="4" type="ORF">AAEO59_01835</name>
</gene>
<evidence type="ECO:0000256" key="1">
    <source>
        <dbReference type="SAM" id="Phobius"/>
    </source>
</evidence>
<keyword evidence="5" id="KW-1185">Reference proteome</keyword>
<reference evidence="4 5" key="1">
    <citation type="submission" date="2024-04" db="EMBL/GenBank/DDBJ databases">
        <title>Flavobacterium sp. DGU99 16S ribosomal RNA gene Genome sequencing and assembly.</title>
        <authorList>
            <person name="Park S."/>
        </authorList>
    </citation>
    <scope>NUCLEOTIDE SEQUENCE [LARGE SCALE GENOMIC DNA]</scope>
    <source>
        <strain evidence="4 5">DGU99</strain>
    </source>
</reference>
<dbReference type="PIRSF" id="PIRSF018266">
    <property type="entry name" value="FecR"/>
    <property type="match status" value="1"/>
</dbReference>
<dbReference type="InterPro" id="IPR032508">
    <property type="entry name" value="FecR_C"/>
</dbReference>
<dbReference type="PANTHER" id="PTHR30273:SF2">
    <property type="entry name" value="PROTEIN FECR"/>
    <property type="match status" value="1"/>
</dbReference>
<evidence type="ECO:0000259" key="3">
    <source>
        <dbReference type="Pfam" id="PF16344"/>
    </source>
</evidence>